<keyword evidence="4" id="KW-1185">Reference proteome</keyword>
<evidence type="ECO:0000259" key="2">
    <source>
        <dbReference type="Pfam" id="PF20411"/>
    </source>
</evidence>
<proteinExistence type="predicted"/>
<evidence type="ECO:0000313" key="4">
    <source>
        <dbReference type="Proteomes" id="UP000724874"/>
    </source>
</evidence>
<feature type="non-terminal residue" evidence="3">
    <location>
        <position position="1"/>
    </location>
</feature>
<dbReference type="EMBL" id="JADNYJ010000208">
    <property type="protein sequence ID" value="KAF8874777.1"/>
    <property type="molecule type" value="Genomic_DNA"/>
</dbReference>
<name>A0A9P5TFK6_GYMJU</name>
<evidence type="ECO:0000313" key="3">
    <source>
        <dbReference type="EMBL" id="KAF8874777.1"/>
    </source>
</evidence>
<organism evidence="3 4">
    <name type="scientific">Gymnopilus junonius</name>
    <name type="common">Spectacular rustgill mushroom</name>
    <name type="synonym">Gymnopilus spectabilis subsp. junonius</name>
    <dbReference type="NCBI Taxonomy" id="109634"/>
    <lineage>
        <taxon>Eukaryota</taxon>
        <taxon>Fungi</taxon>
        <taxon>Dikarya</taxon>
        <taxon>Basidiomycota</taxon>
        <taxon>Agaricomycotina</taxon>
        <taxon>Agaricomycetes</taxon>
        <taxon>Agaricomycetidae</taxon>
        <taxon>Agaricales</taxon>
        <taxon>Agaricineae</taxon>
        <taxon>Hymenogastraceae</taxon>
        <taxon>Gymnopilus</taxon>
    </lineage>
</organism>
<sequence>PFRMAELAIEIQIERLRVVEISNARDAAVQRLSEAYCSIRQKNELIEQLQQETMDGRGGLSAALTQLAQSKTADNTEVEGLKTHIATLEKTVEDLRLIIRQQQQQQNTIPSKLSDPPPRYEESGVQKYIPPDTDDSAELTKARNLVLAAIPLPENAPDATLSAIIIPPPFTLHEFLNSAPPVSITTHWCPEREEHGYMYVPAFKCSTNPRISTAHRWAPVDVIGRMNKPTECFFNKEGLWYYAGSYKAFRLDTLSTKEWMQLSPEATSVIVKETIVGRKNISPQNTYETSQLYVAGALRVTCVGLQCVGFNQEVYKSLIEYSIKFGETKWK</sequence>
<gene>
    <name evidence="3" type="ORF">CPB84DRAFT_1629999</name>
</gene>
<dbReference type="AlphaFoldDB" id="A0A9P5TFK6"/>
<dbReference type="OrthoDB" id="3219211at2759"/>
<feature type="region of interest" description="Disordered" evidence="1">
    <location>
        <begin position="106"/>
        <end position="125"/>
    </location>
</feature>
<dbReference type="InterPro" id="IPR046520">
    <property type="entry name" value="DUF6697"/>
</dbReference>
<feature type="domain" description="DUF6697" evidence="2">
    <location>
        <begin position="186"/>
        <end position="320"/>
    </location>
</feature>
<comment type="caution">
    <text evidence="3">The sequence shown here is derived from an EMBL/GenBank/DDBJ whole genome shotgun (WGS) entry which is preliminary data.</text>
</comment>
<accession>A0A9P5TFK6</accession>
<dbReference type="Proteomes" id="UP000724874">
    <property type="component" value="Unassembled WGS sequence"/>
</dbReference>
<reference evidence="3" key="1">
    <citation type="submission" date="2020-11" db="EMBL/GenBank/DDBJ databases">
        <authorList>
            <consortium name="DOE Joint Genome Institute"/>
            <person name="Ahrendt S."/>
            <person name="Riley R."/>
            <person name="Andreopoulos W."/>
            <person name="LaButti K."/>
            <person name="Pangilinan J."/>
            <person name="Ruiz-duenas F.J."/>
            <person name="Barrasa J.M."/>
            <person name="Sanchez-Garcia M."/>
            <person name="Camarero S."/>
            <person name="Miyauchi S."/>
            <person name="Serrano A."/>
            <person name="Linde D."/>
            <person name="Babiker R."/>
            <person name="Drula E."/>
            <person name="Ayuso-Fernandez I."/>
            <person name="Pacheco R."/>
            <person name="Padilla G."/>
            <person name="Ferreira P."/>
            <person name="Barriuso J."/>
            <person name="Kellner H."/>
            <person name="Castanera R."/>
            <person name="Alfaro M."/>
            <person name="Ramirez L."/>
            <person name="Pisabarro A.G."/>
            <person name="Kuo A."/>
            <person name="Tritt A."/>
            <person name="Lipzen A."/>
            <person name="He G."/>
            <person name="Yan M."/>
            <person name="Ng V."/>
            <person name="Cullen D."/>
            <person name="Martin F."/>
            <person name="Rosso M.-N."/>
            <person name="Henrissat B."/>
            <person name="Hibbett D."/>
            <person name="Martinez A.T."/>
            <person name="Grigoriev I.V."/>
        </authorList>
    </citation>
    <scope>NUCLEOTIDE SEQUENCE</scope>
    <source>
        <strain evidence="3">AH 44721</strain>
    </source>
</reference>
<evidence type="ECO:0000256" key="1">
    <source>
        <dbReference type="SAM" id="MobiDB-lite"/>
    </source>
</evidence>
<protein>
    <recommendedName>
        <fullName evidence="2">DUF6697 domain-containing protein</fullName>
    </recommendedName>
</protein>
<feature type="non-terminal residue" evidence="3">
    <location>
        <position position="331"/>
    </location>
</feature>
<dbReference type="Pfam" id="PF20411">
    <property type="entry name" value="DUF6697"/>
    <property type="match status" value="1"/>
</dbReference>